<accession>A0A6L2KP04</accession>
<organism evidence="2">
    <name type="scientific">Tanacetum cinerariifolium</name>
    <name type="common">Dalmatian daisy</name>
    <name type="synonym">Chrysanthemum cinerariifolium</name>
    <dbReference type="NCBI Taxonomy" id="118510"/>
    <lineage>
        <taxon>Eukaryota</taxon>
        <taxon>Viridiplantae</taxon>
        <taxon>Streptophyta</taxon>
        <taxon>Embryophyta</taxon>
        <taxon>Tracheophyta</taxon>
        <taxon>Spermatophyta</taxon>
        <taxon>Magnoliopsida</taxon>
        <taxon>eudicotyledons</taxon>
        <taxon>Gunneridae</taxon>
        <taxon>Pentapetalae</taxon>
        <taxon>asterids</taxon>
        <taxon>campanulids</taxon>
        <taxon>Asterales</taxon>
        <taxon>Asteraceae</taxon>
        <taxon>Asteroideae</taxon>
        <taxon>Anthemideae</taxon>
        <taxon>Anthemidinae</taxon>
        <taxon>Tanacetum</taxon>
    </lineage>
</organism>
<dbReference type="AlphaFoldDB" id="A0A6L2KP04"/>
<proteinExistence type="predicted"/>
<feature type="region of interest" description="Disordered" evidence="1">
    <location>
        <begin position="76"/>
        <end position="112"/>
    </location>
</feature>
<feature type="compositionally biased region" description="Basic and acidic residues" evidence="1">
    <location>
        <begin position="96"/>
        <end position="111"/>
    </location>
</feature>
<dbReference type="InterPro" id="IPR004252">
    <property type="entry name" value="Probable_transposase_24"/>
</dbReference>
<dbReference type="Pfam" id="PF03004">
    <property type="entry name" value="Transposase_24"/>
    <property type="match status" value="1"/>
</dbReference>
<evidence type="ECO:0000256" key="1">
    <source>
        <dbReference type="SAM" id="MobiDB-lite"/>
    </source>
</evidence>
<name>A0A6L2KP04_TANCI</name>
<gene>
    <name evidence="2" type="ORF">Tci_023221</name>
</gene>
<feature type="region of interest" description="Disordered" evidence="1">
    <location>
        <begin position="354"/>
        <end position="384"/>
    </location>
</feature>
<feature type="compositionally biased region" description="Acidic residues" evidence="1">
    <location>
        <begin position="76"/>
        <end position="95"/>
    </location>
</feature>
<reference evidence="2" key="1">
    <citation type="journal article" date="2019" name="Sci. Rep.">
        <title>Draft genome of Tanacetum cinerariifolium, the natural source of mosquito coil.</title>
        <authorList>
            <person name="Yamashiro T."/>
            <person name="Shiraishi A."/>
            <person name="Satake H."/>
            <person name="Nakayama K."/>
        </authorList>
    </citation>
    <scope>NUCLEOTIDE SEQUENCE</scope>
</reference>
<evidence type="ECO:0000313" key="2">
    <source>
        <dbReference type="EMBL" id="GEU51243.1"/>
    </source>
</evidence>
<feature type="compositionally biased region" description="Acidic residues" evidence="1">
    <location>
        <begin position="369"/>
        <end position="384"/>
    </location>
</feature>
<dbReference type="EMBL" id="BKCJ010002837">
    <property type="protein sequence ID" value="GEU51243.1"/>
    <property type="molecule type" value="Genomic_DNA"/>
</dbReference>
<protein>
    <submittedName>
        <fullName evidence="2">F-box domain, leucine-rich repeat domain, L domain-like protein</fullName>
    </submittedName>
</protein>
<comment type="caution">
    <text evidence="2">The sequence shown here is derived from an EMBL/GenBank/DDBJ whole genome shotgun (WGS) entry which is preliminary data.</text>
</comment>
<sequence length="384" mass="42309">MLIVQNFSDGGVIVVEDDPDIIHFDNSSDLLLSTSLNDLDNATLHIDGQSTEVDVPPDIIDVIDEDDDIIDDEDALPYDLDDSDDEDLINVDDDDVARSHDGDGGGEDRPLPHYVPSGCGGCFANRGKGKRKPSLGGRVAGRLNTRDKTRNLSLKEITDTKAPSRSGLSCVTNKPVCLSIHAGVQQHLQKAYNTNKAAFKAQHWDIDPTTGTYNVEKIRRARPKDITVDEWDKYIQFWNDPRNIARAAQNRQNRAKSTVISRQGSWSLARLRDEMEEMRRLEATGTYTDDEINRLARGGKQRGHILGVGRVLLARATASPSTPAHESTLNSLHKMVDFMIGLFKSDSKYSDMFSQFESGGASGSGGCRDDEEGADEDEDGDDDT</sequence>